<protein>
    <recommendedName>
        <fullName evidence="3">DUF3108 domain-containing protein</fullName>
    </recommendedName>
</protein>
<dbReference type="AlphaFoldDB" id="C9YF14"/>
<organism evidence="2">
    <name type="scientific">Curvibacter symbiont subsp. Hydra magnipapillata</name>
    <dbReference type="NCBI Taxonomy" id="667019"/>
    <lineage>
        <taxon>Bacteria</taxon>
        <taxon>Pseudomonadati</taxon>
        <taxon>Pseudomonadota</taxon>
        <taxon>Betaproteobacteria</taxon>
        <taxon>Burkholderiales</taxon>
        <taxon>Comamonadaceae</taxon>
        <taxon>Curvibacter</taxon>
    </lineage>
</organism>
<gene>
    <name evidence="2" type="ORF">Csp_D31700</name>
</gene>
<dbReference type="InterPro" id="IPR021457">
    <property type="entry name" value="DUF3108"/>
</dbReference>
<reference evidence="2" key="1">
    <citation type="journal article" date="2010" name="Nature">
        <title>The Dynamic genome of Hydra.</title>
        <authorList>
            <person name="Chapman J.A."/>
            <person name="Kirkness E.F."/>
            <person name="Simakov O."/>
            <person name="Hampson S.E."/>
            <person name="Mitros T."/>
            <person name="Weinmaier T."/>
            <person name="Rattei T."/>
            <person name="Balasubramanian P.G."/>
            <person name="Borman J."/>
            <person name="Busam D."/>
            <person name="Disbennett K."/>
            <person name="Pfannkoch C."/>
            <person name="Sumin N."/>
            <person name="Sutton G."/>
            <person name="Viswanathan L."/>
            <person name="Walenz B."/>
            <person name="Goodstein D.M."/>
            <person name="Hellsten U."/>
            <person name="Kawashima T."/>
            <person name="Prochnik S.E."/>
            <person name="Putnam N.H."/>
            <person name="Shu S."/>
            <person name="Blumberg B."/>
            <person name="Dana C.E."/>
            <person name="Gee L."/>
            <person name="Kibler D.F."/>
            <person name="Law L."/>
            <person name="Lindgens D."/>
            <person name="Martinez D.E."/>
            <person name="Peng J."/>
            <person name="Wigge P.A."/>
            <person name="Bertulat B."/>
            <person name="Guder C."/>
            <person name="Nakamura Y."/>
            <person name="Ozbek S."/>
            <person name="Watanabe H."/>
            <person name="Khalturin K."/>
            <person name="Hemmrich G."/>
            <person name="Franke A."/>
            <person name="Augustin R."/>
            <person name="Fraune S."/>
            <person name="Hayakawa E."/>
            <person name="Hayakawa S."/>
            <person name="Hirose M."/>
            <person name="Hwang J."/>
            <person name="Ikeo K."/>
            <person name="Nishimiya-Fujisawa C."/>
            <person name="Ogura A."/>
            <person name="Takahashi T."/>
            <person name="Steinmetz P.R."/>
            <person name="Zhang X."/>
            <person name="Aufschnaiter R."/>
            <person name="Eder M.K."/>
            <person name="Gorny A.K."/>
            <person name="Salvenmoser W."/>
            <person name="Heimberg A.M."/>
            <person name="Wheeler B.M."/>
            <person name="Peterson K.J."/>
            <person name="Boettger A."/>
            <person name="Tischler P."/>
            <person name="Wolf A."/>
            <person name="Gojobori T."/>
            <person name="Remington K.A."/>
            <person name="Strausberg R.L."/>
            <person name="Venter J."/>
            <person name="Technau U."/>
            <person name="Hobmayer B."/>
            <person name="Bosch T.C."/>
            <person name="Holstein T.W."/>
            <person name="Fujisawa T."/>
            <person name="Bode H.R."/>
            <person name="David C.N."/>
            <person name="Rokhsar D.S."/>
            <person name="Steele R.E."/>
        </authorList>
    </citation>
    <scope>NUCLEOTIDE SEQUENCE</scope>
</reference>
<proteinExistence type="predicted"/>
<keyword evidence="1" id="KW-0732">Signal</keyword>
<dbReference type="EMBL" id="FN543107">
    <property type="protein sequence ID" value="CBA32350.1"/>
    <property type="molecule type" value="Genomic_DNA"/>
</dbReference>
<dbReference type="Pfam" id="PF11306">
    <property type="entry name" value="DUF3108"/>
    <property type="match status" value="1"/>
</dbReference>
<evidence type="ECO:0000313" key="2">
    <source>
        <dbReference type="EMBL" id="CBA32350.1"/>
    </source>
</evidence>
<sequence length="243" mass="26428">MKPLAAWAMAFAFTCSPLAAQTAATDVAITYKAPAPVRMAYDVEGVISSAYTGTAELVWSHDGKAYQSQLLIRKFGLTLQAWTSQGTLTDRGLEPDKFTSKRLGQSEINARFQRSAGRISFSEGTPDAPLQAGAQDQLSVFMQLASLLAGNSAQGAAGKSISLQAIGDRYAEQWAFKAGAPEMVKLANGPVSAIKFTHEPSAERKQRLELWYAPNLQFLPVRIRITESNGDYLDLVWANSHNR</sequence>
<name>C9YF14_CURXX</name>
<feature type="signal peptide" evidence="1">
    <location>
        <begin position="1"/>
        <end position="19"/>
    </location>
</feature>
<feature type="chain" id="PRO_5003005266" description="DUF3108 domain-containing protein" evidence="1">
    <location>
        <begin position="20"/>
        <end position="243"/>
    </location>
</feature>
<evidence type="ECO:0008006" key="3">
    <source>
        <dbReference type="Google" id="ProtNLM"/>
    </source>
</evidence>
<accession>C9YF14</accession>
<evidence type="ECO:0000256" key="1">
    <source>
        <dbReference type="SAM" id="SignalP"/>
    </source>
</evidence>